<accession>A0ABT1HH64</accession>
<organism evidence="2 3">
    <name type="scientific">Williamsia maris</name>
    <dbReference type="NCBI Taxonomy" id="72806"/>
    <lineage>
        <taxon>Bacteria</taxon>
        <taxon>Bacillati</taxon>
        <taxon>Actinomycetota</taxon>
        <taxon>Actinomycetes</taxon>
        <taxon>Mycobacteriales</taxon>
        <taxon>Nocardiaceae</taxon>
        <taxon>Williamsia</taxon>
    </lineage>
</organism>
<dbReference type="SUPFAM" id="SSF52980">
    <property type="entry name" value="Restriction endonuclease-like"/>
    <property type="match status" value="1"/>
</dbReference>
<dbReference type="RefSeq" id="WP_253662488.1">
    <property type="nucleotide sequence ID" value="NZ_BAAAJQ010000001.1"/>
</dbReference>
<dbReference type="Proteomes" id="UP001206895">
    <property type="component" value="Unassembled WGS sequence"/>
</dbReference>
<sequence length="393" mass="42236">MQSGVYLQVVDRSSRAARIVDMGVSAPLATIPRGRVVDLVGSDLLSFEATADPSPDHSPVAVSVVIDRPMSLARTVDDVVRALAAAVVDLFPTWLLDDESPDPPGYLDPATATRLVRLVASRSGHSMPALTVLTQAGRSGRLRLGELAPETLARECALLLATTYRRTHVCLAVTRADPAPDDADPVPDAWTLDDQRVVATACEWLTRHADVAVCLVGDPLPAIDRFTPVPWATPSADAARAVETVDADDTMGTGVSVRLPAVSGRPHPASVAEQRLHAYLAQHVWSSGARWNEAFAPDPLAAPIRVDIVWPHARCVVEIDGDDHRSVAKYAADRRRDNMLQLAGYTVYRFTNREVLDDVSLVADVIERGLRGRIGAAASAMTAAHPNGEAHHR</sequence>
<dbReference type="InterPro" id="IPR007569">
    <property type="entry name" value="DUF559"/>
</dbReference>
<proteinExistence type="predicted"/>
<reference evidence="2 3" key="1">
    <citation type="submission" date="2022-06" db="EMBL/GenBank/DDBJ databases">
        <title>Genomic Encyclopedia of Archaeal and Bacterial Type Strains, Phase II (KMG-II): from individual species to whole genera.</title>
        <authorList>
            <person name="Goeker M."/>
        </authorList>
    </citation>
    <scope>NUCLEOTIDE SEQUENCE [LARGE SCALE GENOMIC DNA]</scope>
    <source>
        <strain evidence="2 3">DSM 44693</strain>
    </source>
</reference>
<comment type="caution">
    <text evidence="2">The sequence shown here is derived from an EMBL/GenBank/DDBJ whole genome shotgun (WGS) entry which is preliminary data.</text>
</comment>
<dbReference type="EMBL" id="JAMTCJ010000003">
    <property type="protein sequence ID" value="MCP2177578.1"/>
    <property type="molecule type" value="Genomic_DNA"/>
</dbReference>
<dbReference type="Gene3D" id="3.40.960.10">
    <property type="entry name" value="VSR Endonuclease"/>
    <property type="match status" value="1"/>
</dbReference>
<evidence type="ECO:0000313" key="3">
    <source>
        <dbReference type="Proteomes" id="UP001206895"/>
    </source>
</evidence>
<evidence type="ECO:0000259" key="1">
    <source>
        <dbReference type="Pfam" id="PF04480"/>
    </source>
</evidence>
<keyword evidence="3" id="KW-1185">Reference proteome</keyword>
<gene>
    <name evidence="2" type="ORF">LX13_003406</name>
</gene>
<evidence type="ECO:0000313" key="2">
    <source>
        <dbReference type="EMBL" id="MCP2177578.1"/>
    </source>
</evidence>
<feature type="domain" description="DUF559" evidence="1">
    <location>
        <begin position="306"/>
        <end position="368"/>
    </location>
</feature>
<protein>
    <recommendedName>
        <fullName evidence="1">DUF559 domain-containing protein</fullName>
    </recommendedName>
</protein>
<dbReference type="InterPro" id="IPR011335">
    <property type="entry name" value="Restrct_endonuc-II-like"/>
</dbReference>
<dbReference type="Pfam" id="PF04480">
    <property type="entry name" value="DUF559"/>
    <property type="match status" value="1"/>
</dbReference>
<name>A0ABT1HH64_9NOCA</name>